<dbReference type="Proteomes" id="UP000297951">
    <property type="component" value="Unassembled WGS sequence"/>
</dbReference>
<comment type="caution">
    <text evidence="3">The sequence shown here is derived from an EMBL/GenBank/DDBJ whole genome shotgun (WGS) entry which is preliminary data.</text>
</comment>
<accession>A0A4Y9F2K5</accession>
<proteinExistence type="inferred from homology"/>
<dbReference type="OrthoDB" id="5326046at2"/>
<dbReference type="Pfam" id="PF05016">
    <property type="entry name" value="ParE_toxin"/>
    <property type="match status" value="1"/>
</dbReference>
<keyword evidence="2" id="KW-1277">Toxin-antitoxin system</keyword>
<dbReference type="EMBL" id="SPQC01000024">
    <property type="protein sequence ID" value="TFU21947.1"/>
    <property type="molecule type" value="Genomic_DNA"/>
</dbReference>
<evidence type="ECO:0000256" key="2">
    <source>
        <dbReference type="ARBA" id="ARBA00022649"/>
    </source>
</evidence>
<evidence type="ECO:0000313" key="4">
    <source>
        <dbReference type="Proteomes" id="UP000297951"/>
    </source>
</evidence>
<dbReference type="PANTHER" id="PTHR35601">
    <property type="entry name" value="TOXIN RELE"/>
    <property type="match status" value="1"/>
</dbReference>
<gene>
    <name evidence="3" type="ORF">E4U03_07510</name>
</gene>
<dbReference type="Gene3D" id="3.30.2310.20">
    <property type="entry name" value="RelE-like"/>
    <property type="match status" value="1"/>
</dbReference>
<protein>
    <submittedName>
        <fullName evidence="3">Type II toxin-antitoxin system RelE/ParE family toxin</fullName>
    </submittedName>
</protein>
<reference evidence="3 4" key="1">
    <citation type="submission" date="2019-03" db="EMBL/GenBank/DDBJ databases">
        <title>Diversity of the mouse oral microbiome.</title>
        <authorList>
            <person name="Joseph S."/>
            <person name="Aduse-Opoku J."/>
            <person name="Curtis M."/>
            <person name="Wade W."/>
            <person name="Hashim A."/>
        </authorList>
    </citation>
    <scope>NUCLEOTIDE SEQUENCE [LARGE SCALE GENOMIC DNA]</scope>
    <source>
        <strain evidence="4">irhom_31</strain>
    </source>
</reference>
<dbReference type="PANTHER" id="PTHR35601:SF1">
    <property type="entry name" value="TOXIN RELE"/>
    <property type="match status" value="1"/>
</dbReference>
<evidence type="ECO:0000256" key="1">
    <source>
        <dbReference type="ARBA" id="ARBA00006226"/>
    </source>
</evidence>
<evidence type="ECO:0000313" key="3">
    <source>
        <dbReference type="EMBL" id="TFU21947.1"/>
    </source>
</evidence>
<organism evidence="3 4">
    <name type="scientific">Rothia nasimurium</name>
    <dbReference type="NCBI Taxonomy" id="85336"/>
    <lineage>
        <taxon>Bacteria</taxon>
        <taxon>Bacillati</taxon>
        <taxon>Actinomycetota</taxon>
        <taxon>Actinomycetes</taxon>
        <taxon>Micrococcales</taxon>
        <taxon>Micrococcaceae</taxon>
        <taxon>Rothia</taxon>
    </lineage>
</organism>
<dbReference type="InterPro" id="IPR007712">
    <property type="entry name" value="RelE/ParE_toxin"/>
</dbReference>
<dbReference type="AlphaFoldDB" id="A0A4Y9F2K5"/>
<comment type="similarity">
    <text evidence="1">Belongs to the RelE toxin family.</text>
</comment>
<dbReference type="SUPFAM" id="SSF143011">
    <property type="entry name" value="RelE-like"/>
    <property type="match status" value="1"/>
</dbReference>
<dbReference type="RefSeq" id="WP_135012937.1">
    <property type="nucleotide sequence ID" value="NZ_JADGLK010000024.1"/>
</dbReference>
<name>A0A4Y9F2K5_9MICC</name>
<sequence>MPKEAWELQYTNRYLKNIKKLDKPTAQRITSALDRLATYPNPQGHCKALTGEYAGLSRYRVGNYRVIVSFQATELIILALEVGHRSRIYNR</sequence>
<dbReference type="InterPro" id="IPR035093">
    <property type="entry name" value="RelE/ParE_toxin_dom_sf"/>
</dbReference>